<name>A0ACC2URF8_9FUNG</name>
<sequence length="325" mass="37147">MSDFWLNAFRGYSCDIYEQPKCSRSTQLGNSNLDCFQDNSMSWKSLEEHTIPDSITSLFRVLKPHFRGVIANKEMEEKVLHHGYEWMSLMVNAEDDREVFEAAILISCVMPLVEGDTAQAIAEIGVLEEIEVYGYTVHTLLHILGRVLIPTLIKRLKHLMVACIQEQERRKFPDPQERTKMCARMKSSYDKYLRFRNMDGFFEGGLIVSLAAAGQSGESLKFGVMCDIVESAIHSHDSHGIIRHFAEEDIANMHRYAPGGISETLSRSFLRNALLNQHTHHSELSPGLKRALLNYSSGYYIFPYACQRYGYGSTYCEAVDFYLKQ</sequence>
<reference evidence="1" key="1">
    <citation type="submission" date="2022-04" db="EMBL/GenBank/DDBJ databases">
        <title>Genome of the entomopathogenic fungus Entomophthora muscae.</title>
        <authorList>
            <person name="Elya C."/>
            <person name="Lovett B.R."/>
            <person name="Lee E."/>
            <person name="Macias A.M."/>
            <person name="Hajek A.E."/>
            <person name="De Bivort B.L."/>
            <person name="Kasson M.T."/>
            <person name="De Fine Licht H.H."/>
            <person name="Stajich J.E."/>
        </authorList>
    </citation>
    <scope>NUCLEOTIDE SEQUENCE</scope>
    <source>
        <strain evidence="1">Berkeley</strain>
    </source>
</reference>
<comment type="caution">
    <text evidence="1">The sequence shown here is derived from an EMBL/GenBank/DDBJ whole genome shotgun (WGS) entry which is preliminary data.</text>
</comment>
<evidence type="ECO:0000313" key="2">
    <source>
        <dbReference type="Proteomes" id="UP001165960"/>
    </source>
</evidence>
<proteinExistence type="predicted"/>
<keyword evidence="2" id="KW-1185">Reference proteome</keyword>
<accession>A0ACC2URF8</accession>
<protein>
    <submittedName>
        <fullName evidence="1">Uncharacterized protein</fullName>
    </submittedName>
</protein>
<organism evidence="1 2">
    <name type="scientific">Entomophthora muscae</name>
    <dbReference type="NCBI Taxonomy" id="34485"/>
    <lineage>
        <taxon>Eukaryota</taxon>
        <taxon>Fungi</taxon>
        <taxon>Fungi incertae sedis</taxon>
        <taxon>Zoopagomycota</taxon>
        <taxon>Entomophthoromycotina</taxon>
        <taxon>Entomophthoromycetes</taxon>
        <taxon>Entomophthorales</taxon>
        <taxon>Entomophthoraceae</taxon>
        <taxon>Entomophthora</taxon>
    </lineage>
</organism>
<evidence type="ECO:0000313" key="1">
    <source>
        <dbReference type="EMBL" id="KAJ9089465.1"/>
    </source>
</evidence>
<dbReference type="EMBL" id="QTSX02000046">
    <property type="protein sequence ID" value="KAJ9089465.1"/>
    <property type="molecule type" value="Genomic_DNA"/>
</dbReference>
<dbReference type="Proteomes" id="UP001165960">
    <property type="component" value="Unassembled WGS sequence"/>
</dbReference>
<gene>
    <name evidence="1" type="ORF">DSO57_1012813</name>
</gene>